<gene>
    <name evidence="1" type="ORF">BDN72DRAFT_754241</name>
</gene>
<dbReference type="EMBL" id="ML208259">
    <property type="protein sequence ID" value="TFK77349.1"/>
    <property type="molecule type" value="Genomic_DNA"/>
</dbReference>
<proteinExistence type="predicted"/>
<organism evidence="1 2">
    <name type="scientific">Pluteus cervinus</name>
    <dbReference type="NCBI Taxonomy" id="181527"/>
    <lineage>
        <taxon>Eukaryota</taxon>
        <taxon>Fungi</taxon>
        <taxon>Dikarya</taxon>
        <taxon>Basidiomycota</taxon>
        <taxon>Agaricomycotina</taxon>
        <taxon>Agaricomycetes</taxon>
        <taxon>Agaricomycetidae</taxon>
        <taxon>Agaricales</taxon>
        <taxon>Pluteineae</taxon>
        <taxon>Pluteaceae</taxon>
        <taxon>Pluteus</taxon>
    </lineage>
</organism>
<reference evidence="1 2" key="1">
    <citation type="journal article" date="2019" name="Nat. Ecol. Evol.">
        <title>Megaphylogeny resolves global patterns of mushroom evolution.</title>
        <authorList>
            <person name="Varga T."/>
            <person name="Krizsan K."/>
            <person name="Foldi C."/>
            <person name="Dima B."/>
            <person name="Sanchez-Garcia M."/>
            <person name="Sanchez-Ramirez S."/>
            <person name="Szollosi G.J."/>
            <person name="Szarkandi J.G."/>
            <person name="Papp V."/>
            <person name="Albert L."/>
            <person name="Andreopoulos W."/>
            <person name="Angelini C."/>
            <person name="Antonin V."/>
            <person name="Barry K.W."/>
            <person name="Bougher N.L."/>
            <person name="Buchanan P."/>
            <person name="Buyck B."/>
            <person name="Bense V."/>
            <person name="Catcheside P."/>
            <person name="Chovatia M."/>
            <person name="Cooper J."/>
            <person name="Damon W."/>
            <person name="Desjardin D."/>
            <person name="Finy P."/>
            <person name="Geml J."/>
            <person name="Haridas S."/>
            <person name="Hughes K."/>
            <person name="Justo A."/>
            <person name="Karasinski D."/>
            <person name="Kautmanova I."/>
            <person name="Kiss B."/>
            <person name="Kocsube S."/>
            <person name="Kotiranta H."/>
            <person name="LaButti K.M."/>
            <person name="Lechner B.E."/>
            <person name="Liimatainen K."/>
            <person name="Lipzen A."/>
            <person name="Lukacs Z."/>
            <person name="Mihaltcheva S."/>
            <person name="Morgado L.N."/>
            <person name="Niskanen T."/>
            <person name="Noordeloos M.E."/>
            <person name="Ohm R.A."/>
            <person name="Ortiz-Santana B."/>
            <person name="Ovrebo C."/>
            <person name="Racz N."/>
            <person name="Riley R."/>
            <person name="Savchenko A."/>
            <person name="Shiryaev A."/>
            <person name="Soop K."/>
            <person name="Spirin V."/>
            <person name="Szebenyi C."/>
            <person name="Tomsovsky M."/>
            <person name="Tulloss R.E."/>
            <person name="Uehling J."/>
            <person name="Grigoriev I.V."/>
            <person name="Vagvolgyi C."/>
            <person name="Papp T."/>
            <person name="Martin F.M."/>
            <person name="Miettinen O."/>
            <person name="Hibbett D.S."/>
            <person name="Nagy L.G."/>
        </authorList>
    </citation>
    <scope>NUCLEOTIDE SEQUENCE [LARGE SCALE GENOMIC DNA]</scope>
    <source>
        <strain evidence="1 2">NL-1719</strain>
    </source>
</reference>
<dbReference type="Proteomes" id="UP000308600">
    <property type="component" value="Unassembled WGS sequence"/>
</dbReference>
<keyword evidence="2" id="KW-1185">Reference proteome</keyword>
<sequence>FVPGTSYQTQFGHLFGYGATYYSYLFDRAIASKVWKDLFYGHPLHRETGGRFRQEVLKYGGGKDPWKMVSCLLHAPELEGGDSAAMREVGMWRIDKGSGLPGVH</sequence>
<evidence type="ECO:0000313" key="1">
    <source>
        <dbReference type="EMBL" id="TFK77349.1"/>
    </source>
</evidence>
<feature type="non-terminal residue" evidence="1">
    <location>
        <position position="1"/>
    </location>
</feature>
<evidence type="ECO:0000313" key="2">
    <source>
        <dbReference type="Proteomes" id="UP000308600"/>
    </source>
</evidence>
<protein>
    <submittedName>
        <fullName evidence="1">Mitochondrial intermediate peptidase</fullName>
    </submittedName>
</protein>
<accession>A0ACD3BH42</accession>
<name>A0ACD3BH42_9AGAR</name>